<feature type="transmembrane region" description="Helical" evidence="2">
    <location>
        <begin position="186"/>
        <end position="205"/>
    </location>
</feature>
<sequence length="521" mass="58044">MSSDGMDSGATWRTPRSSGQDDPQSDSSHQQAYYYDPEHDEYVGIEQEPPFVDADAYAPTSQEARSYRGRPTDSPGIEEEAQISPADRREALLRTLGNYILYIGAPLIFGGLTALFVLPSVLNGHAAASQVMFWPLVVLLILIAIAQGTVVYYFGTINDLWYPFTLLGFFLFLLLGAFASFGAISGILMLILIVALCVFLVRRYLQSVPEGSVVIVSSFGKYRRTLFPGPHLLLPWDRVLQEYNVGEVQWICPTQRVQLSRDEDVILRAAISYQLLPEDAYLATIQATSWETSLRELFLGAIQTIATTFTPDDFIAWPNGLHSRPALNPSLEAAPSGARWEQVNGYLYQFMSEQASTWGIQINWIRIRDVALTPHGAHLVNTAPSERDYQFEEAQAHNTRQAPPPTPKSEVEPTPAGPPPVFKEEVLIKAYRQVQEGKISDPQTIRNLAQRFEAIARNPEASQSVSFDPQRAAENLYTEALRNEQNLGSRGPAPDTFDENTNPNWHAARRHSTDENMLAGG</sequence>
<keyword evidence="2" id="KW-0472">Membrane</keyword>
<feature type="domain" description="Band 7" evidence="3">
    <location>
        <begin position="207"/>
        <end position="377"/>
    </location>
</feature>
<feature type="transmembrane region" description="Helical" evidence="2">
    <location>
        <begin position="131"/>
        <end position="154"/>
    </location>
</feature>
<feature type="transmembrane region" description="Helical" evidence="2">
    <location>
        <begin position="99"/>
        <end position="119"/>
    </location>
</feature>
<feature type="region of interest" description="Disordered" evidence="1">
    <location>
        <begin position="482"/>
        <end position="521"/>
    </location>
</feature>
<dbReference type="RefSeq" id="WP_220194041.1">
    <property type="nucleotide sequence ID" value="NZ_BNJF01000001.1"/>
</dbReference>
<evidence type="ECO:0000256" key="2">
    <source>
        <dbReference type="SAM" id="Phobius"/>
    </source>
</evidence>
<feature type="compositionally biased region" description="Low complexity" evidence="1">
    <location>
        <begin position="17"/>
        <end position="31"/>
    </location>
</feature>
<dbReference type="AlphaFoldDB" id="A0A8J3HWR6"/>
<keyword evidence="5" id="KW-1185">Reference proteome</keyword>
<dbReference type="InterPro" id="IPR001107">
    <property type="entry name" value="Band_7"/>
</dbReference>
<feature type="region of interest" description="Disordered" evidence="1">
    <location>
        <begin position="60"/>
        <end position="81"/>
    </location>
</feature>
<name>A0A8J3HWR6_9CHLR</name>
<keyword evidence="2" id="KW-0812">Transmembrane</keyword>
<proteinExistence type="predicted"/>
<evidence type="ECO:0000256" key="1">
    <source>
        <dbReference type="SAM" id="MobiDB-lite"/>
    </source>
</evidence>
<organism evidence="4 5">
    <name type="scientific">Ktedonospora formicarum</name>
    <dbReference type="NCBI Taxonomy" id="2778364"/>
    <lineage>
        <taxon>Bacteria</taxon>
        <taxon>Bacillati</taxon>
        <taxon>Chloroflexota</taxon>
        <taxon>Ktedonobacteria</taxon>
        <taxon>Ktedonobacterales</taxon>
        <taxon>Ktedonobacteraceae</taxon>
        <taxon>Ktedonospora</taxon>
    </lineage>
</organism>
<dbReference type="EMBL" id="BNJF01000001">
    <property type="protein sequence ID" value="GHO44661.1"/>
    <property type="molecule type" value="Genomic_DNA"/>
</dbReference>
<accession>A0A8J3HWR6</accession>
<evidence type="ECO:0000259" key="3">
    <source>
        <dbReference type="Pfam" id="PF01145"/>
    </source>
</evidence>
<dbReference type="InterPro" id="IPR036013">
    <property type="entry name" value="Band_7/SPFH_dom_sf"/>
</dbReference>
<evidence type="ECO:0000313" key="5">
    <source>
        <dbReference type="Proteomes" id="UP000612362"/>
    </source>
</evidence>
<gene>
    <name evidence="4" type="ORF">KSX_28240</name>
</gene>
<comment type="caution">
    <text evidence="4">The sequence shown here is derived from an EMBL/GenBank/DDBJ whole genome shotgun (WGS) entry which is preliminary data.</text>
</comment>
<dbReference type="Proteomes" id="UP000612362">
    <property type="component" value="Unassembled WGS sequence"/>
</dbReference>
<feature type="region of interest" description="Disordered" evidence="1">
    <location>
        <begin position="394"/>
        <end position="421"/>
    </location>
</feature>
<dbReference type="Pfam" id="PF01145">
    <property type="entry name" value="Band_7"/>
    <property type="match status" value="1"/>
</dbReference>
<keyword evidence="2" id="KW-1133">Transmembrane helix</keyword>
<feature type="region of interest" description="Disordered" evidence="1">
    <location>
        <begin position="1"/>
        <end position="39"/>
    </location>
</feature>
<protein>
    <recommendedName>
        <fullName evidence="3">Band 7 domain-containing protein</fullName>
    </recommendedName>
</protein>
<dbReference type="Gene3D" id="3.30.479.30">
    <property type="entry name" value="Band 7 domain"/>
    <property type="match status" value="1"/>
</dbReference>
<feature type="transmembrane region" description="Helical" evidence="2">
    <location>
        <begin position="160"/>
        <end position="179"/>
    </location>
</feature>
<reference evidence="4" key="1">
    <citation type="submission" date="2020-10" db="EMBL/GenBank/DDBJ databases">
        <title>Taxonomic study of unclassified bacteria belonging to the class Ktedonobacteria.</title>
        <authorList>
            <person name="Yabe S."/>
            <person name="Wang C.M."/>
            <person name="Zheng Y."/>
            <person name="Sakai Y."/>
            <person name="Cavaletti L."/>
            <person name="Monciardini P."/>
            <person name="Donadio S."/>
        </authorList>
    </citation>
    <scope>NUCLEOTIDE SEQUENCE</scope>
    <source>
        <strain evidence="4">SOSP1-1</strain>
    </source>
</reference>
<evidence type="ECO:0000313" key="4">
    <source>
        <dbReference type="EMBL" id="GHO44661.1"/>
    </source>
</evidence>